<gene>
    <name evidence="1" type="ORF">WUBG_01395</name>
</gene>
<evidence type="ECO:0000313" key="2">
    <source>
        <dbReference type="Proteomes" id="UP000004810"/>
    </source>
</evidence>
<accession>J9EZL4</accession>
<dbReference type="AlphaFoldDB" id="J9EZL4"/>
<protein>
    <submittedName>
        <fullName evidence="1">Uncharacterized protein</fullName>
    </submittedName>
</protein>
<sequence>MHKIAGELANTDTVKEEDSRNLDCWLNWFPSFRLTFRRHVFNGVIKLAQWYFCIFRRFIFDTELQQSMDDNIIHMYIYLSRLIILKERKLCSSDVIIKMIRNREGVRNEDQGIRSELSKLVQPKDTSCDDDAGERWNGSKKRGRIIEWDEEVEGRTVMVSIEQLEDFSPVPEA</sequence>
<name>J9EZL4_WUCBA</name>
<comment type="caution">
    <text evidence="1">The sequence shown here is derived from an EMBL/GenBank/DDBJ whole genome shotgun (WGS) entry which is preliminary data.</text>
</comment>
<dbReference type="Proteomes" id="UP000004810">
    <property type="component" value="Unassembled WGS sequence"/>
</dbReference>
<reference evidence="2" key="1">
    <citation type="submission" date="2012-08" db="EMBL/GenBank/DDBJ databases">
        <title>The Genome Sequence of Wuchereria bancrofti.</title>
        <authorList>
            <person name="Nutman T.B."/>
            <person name="Fink D.L."/>
            <person name="Russ C."/>
            <person name="Young S."/>
            <person name="Zeng Q."/>
            <person name="Koehrsen M."/>
            <person name="Alvarado L."/>
            <person name="Berlin A."/>
            <person name="Chapman S.B."/>
            <person name="Chen Z."/>
            <person name="Freedman E."/>
            <person name="Gellesch M."/>
            <person name="Goldberg J."/>
            <person name="Griggs A."/>
            <person name="Gujja S."/>
            <person name="Heilman E.R."/>
            <person name="Heiman D."/>
            <person name="Hepburn T."/>
            <person name="Howarth C."/>
            <person name="Jen D."/>
            <person name="Larson L."/>
            <person name="Lewis B."/>
            <person name="Mehta T."/>
            <person name="Park D."/>
            <person name="Pearson M."/>
            <person name="Roberts A."/>
            <person name="Saif S."/>
            <person name="Shea T."/>
            <person name="Shenoy N."/>
            <person name="Sisk P."/>
            <person name="Stolte C."/>
            <person name="Sykes S."/>
            <person name="Walk T."/>
            <person name="White J."/>
            <person name="Yandava C."/>
            <person name="Haas B."/>
            <person name="Henn M.R."/>
            <person name="Nusbaum C."/>
            <person name="Birren B."/>
        </authorList>
    </citation>
    <scope>NUCLEOTIDE SEQUENCE [LARGE SCALE GENOMIC DNA]</scope>
    <source>
        <strain evidence="2">NA</strain>
    </source>
</reference>
<dbReference type="EMBL" id="ADBV01000315">
    <property type="protein sequence ID" value="EJW87693.1"/>
    <property type="molecule type" value="Genomic_DNA"/>
</dbReference>
<evidence type="ECO:0000313" key="1">
    <source>
        <dbReference type="EMBL" id="EJW87693.1"/>
    </source>
</evidence>
<organism evidence="1 2">
    <name type="scientific">Wuchereria bancrofti</name>
    <dbReference type="NCBI Taxonomy" id="6293"/>
    <lineage>
        <taxon>Eukaryota</taxon>
        <taxon>Metazoa</taxon>
        <taxon>Ecdysozoa</taxon>
        <taxon>Nematoda</taxon>
        <taxon>Chromadorea</taxon>
        <taxon>Rhabditida</taxon>
        <taxon>Spirurina</taxon>
        <taxon>Spiruromorpha</taxon>
        <taxon>Filarioidea</taxon>
        <taxon>Onchocercidae</taxon>
        <taxon>Wuchereria</taxon>
    </lineage>
</organism>
<proteinExistence type="predicted"/>